<evidence type="ECO:0000313" key="1">
    <source>
        <dbReference type="EMBL" id="SPD86238.1"/>
    </source>
</evidence>
<proteinExistence type="predicted"/>
<dbReference type="AlphaFoldDB" id="A0A2N9JFF8"/>
<name>A0A2N9JFF8_9ACTN</name>
<evidence type="ECO:0008006" key="3">
    <source>
        <dbReference type="Google" id="ProtNLM"/>
    </source>
</evidence>
<reference evidence="1 2" key="1">
    <citation type="submission" date="2018-02" db="EMBL/GenBank/DDBJ databases">
        <authorList>
            <person name="Cohen D.B."/>
            <person name="Kent A.D."/>
        </authorList>
    </citation>
    <scope>NUCLEOTIDE SEQUENCE [LARGE SCALE GENOMIC DNA]</scope>
    <source>
        <strain evidence="1">1</strain>
    </source>
</reference>
<accession>A0A2N9JFF8</accession>
<organism evidence="1 2">
    <name type="scientific">Micropruina glycogenica</name>
    <dbReference type="NCBI Taxonomy" id="75385"/>
    <lineage>
        <taxon>Bacteria</taxon>
        <taxon>Bacillati</taxon>
        <taxon>Actinomycetota</taxon>
        <taxon>Actinomycetes</taxon>
        <taxon>Propionibacteriales</taxon>
        <taxon>Nocardioidaceae</taxon>
        <taxon>Micropruina</taxon>
    </lineage>
</organism>
<keyword evidence="2" id="KW-1185">Reference proteome</keyword>
<gene>
    <name evidence="1" type="ORF">MPLG2_1202</name>
</gene>
<dbReference type="Gene3D" id="2.60.40.4070">
    <property type="match status" value="1"/>
</dbReference>
<dbReference type="EMBL" id="LT985188">
    <property type="protein sequence ID" value="SPD86238.1"/>
    <property type="molecule type" value="Genomic_DNA"/>
</dbReference>
<sequence>MFDVAGSRVDTGPVVALFGSLIVERSPNGVTVVRDVASPQASPVTLDLPVEAGRIYRDGGWLWWGDWLVVPYQQGDDSGQLVLNRRDGQTSAVPAGQQVMALGDGWAVVSVDDAAQVRLLNGGSGPALGRVEAGAVSIDGVGTLAWQNAEGTHVGRVDGLPLVRRGQTWRPQFDFTAAVVAGVVEVHDEAGALVTSLPTKAAVEGSVRGLTWNARDLSGAPVPASRYAWTLRVEGADGTGPAVSVDGTGVPSGTVTIA</sequence>
<dbReference type="RefSeq" id="WP_105185276.1">
    <property type="nucleotide sequence ID" value="NZ_BAAAGO010000018.1"/>
</dbReference>
<dbReference type="Proteomes" id="UP000238164">
    <property type="component" value="Chromosome 1"/>
</dbReference>
<dbReference type="OrthoDB" id="3275941at2"/>
<evidence type="ECO:0000313" key="2">
    <source>
        <dbReference type="Proteomes" id="UP000238164"/>
    </source>
</evidence>
<protein>
    <recommendedName>
        <fullName evidence="3">FlgD Ig-like domain-containing protein</fullName>
    </recommendedName>
</protein>
<dbReference type="KEGG" id="mgg:MPLG2_1202"/>